<evidence type="ECO:0000313" key="2">
    <source>
        <dbReference type="EMBL" id="TPX50097.1"/>
    </source>
</evidence>
<reference evidence="2 3" key="1">
    <citation type="journal article" date="2019" name="Sci. Rep.">
        <title>Comparative genomics of chytrid fungi reveal insights into the obligate biotrophic and pathogenic lifestyle of Synchytrium endobioticum.</title>
        <authorList>
            <person name="van de Vossenberg B.T.L.H."/>
            <person name="Warris S."/>
            <person name="Nguyen H.D.T."/>
            <person name="van Gent-Pelzer M.P.E."/>
            <person name="Joly D.L."/>
            <person name="van de Geest H.C."/>
            <person name="Bonants P.J.M."/>
            <person name="Smith D.S."/>
            <person name="Levesque C.A."/>
            <person name="van der Lee T.A.J."/>
        </authorList>
    </citation>
    <scope>NUCLEOTIDE SEQUENCE [LARGE SCALE GENOMIC DNA]</scope>
    <source>
        <strain evidence="2 3">MB42</strain>
    </source>
</reference>
<evidence type="ECO:0000256" key="1">
    <source>
        <dbReference type="SAM" id="Phobius"/>
    </source>
</evidence>
<protein>
    <submittedName>
        <fullName evidence="2">Uncharacterized protein</fullName>
    </submittedName>
</protein>
<proteinExistence type="predicted"/>
<organism evidence="2 3">
    <name type="scientific">Synchytrium endobioticum</name>
    <dbReference type="NCBI Taxonomy" id="286115"/>
    <lineage>
        <taxon>Eukaryota</taxon>
        <taxon>Fungi</taxon>
        <taxon>Fungi incertae sedis</taxon>
        <taxon>Chytridiomycota</taxon>
        <taxon>Chytridiomycota incertae sedis</taxon>
        <taxon>Chytridiomycetes</taxon>
        <taxon>Synchytriales</taxon>
        <taxon>Synchytriaceae</taxon>
        <taxon>Synchytrium</taxon>
    </lineage>
</organism>
<evidence type="ECO:0000313" key="3">
    <source>
        <dbReference type="Proteomes" id="UP000317494"/>
    </source>
</evidence>
<accession>A0A507DFR7</accession>
<comment type="caution">
    <text evidence="2">The sequence shown here is derived from an EMBL/GenBank/DDBJ whole genome shotgun (WGS) entry which is preliminary data.</text>
</comment>
<keyword evidence="1" id="KW-0472">Membrane</keyword>
<feature type="transmembrane region" description="Helical" evidence="1">
    <location>
        <begin position="100"/>
        <end position="120"/>
    </location>
</feature>
<dbReference type="EMBL" id="QEAN01000072">
    <property type="protein sequence ID" value="TPX50097.1"/>
    <property type="molecule type" value="Genomic_DNA"/>
</dbReference>
<name>A0A507DFR7_9FUNG</name>
<dbReference type="Proteomes" id="UP000317494">
    <property type="component" value="Unassembled WGS sequence"/>
</dbReference>
<keyword evidence="3" id="KW-1185">Reference proteome</keyword>
<dbReference type="VEuPathDB" id="FungiDB:SeMB42_g02386"/>
<keyword evidence="1" id="KW-0812">Transmembrane</keyword>
<keyword evidence="1" id="KW-1133">Transmembrane helix</keyword>
<gene>
    <name evidence="2" type="ORF">SeMB42_g02386</name>
</gene>
<dbReference type="AlphaFoldDB" id="A0A507DFR7"/>
<sequence length="253" mass="29050">MVMSLYCGRDCRYPASERTGCLIRAAQATSPINHTNYSLDCPCHKYCHVSKWKQVLEDTTIRSSMRWPLSTVARIRPAFTRVCQQSRGCRKTPVGLQYSIIMVQIISLYIVASVIFFTSIQAAPVKKPPNVHQMISRLEYLGGFVSVKRAEQEDIDFVAGLTTDQKPLASISKAIEKKRMPFTNPSLYTLKELLMPYDTSMERSRIQLARKYHVYVFERMKFLFVKLRSCLRNMQHHNVSPLSLTAGLSSRRM</sequence>